<feature type="transmembrane region" description="Helical" evidence="2">
    <location>
        <begin position="315"/>
        <end position="335"/>
    </location>
</feature>
<feature type="transmembrane region" description="Helical" evidence="2">
    <location>
        <begin position="53"/>
        <end position="75"/>
    </location>
</feature>
<keyword evidence="2" id="KW-0472">Membrane</keyword>
<accession>A0A2G1QK81</accession>
<feature type="transmembrane region" description="Helical" evidence="2">
    <location>
        <begin position="275"/>
        <end position="294"/>
    </location>
</feature>
<feature type="transmembrane region" description="Helical" evidence="2">
    <location>
        <begin position="172"/>
        <end position="192"/>
    </location>
</feature>
<protein>
    <submittedName>
        <fullName evidence="3">OpgC protein</fullName>
    </submittedName>
</protein>
<keyword evidence="2" id="KW-1133">Transmembrane helix</keyword>
<dbReference type="EMBL" id="PDVP01000011">
    <property type="protein sequence ID" value="PHP65936.1"/>
    <property type="molecule type" value="Genomic_DNA"/>
</dbReference>
<name>A0A2G1QK81_9HYPH</name>
<dbReference type="Pfam" id="PF10129">
    <property type="entry name" value="OpgC_C"/>
    <property type="match status" value="1"/>
</dbReference>
<feature type="transmembrane region" description="Helical" evidence="2">
    <location>
        <begin position="145"/>
        <end position="165"/>
    </location>
</feature>
<feature type="transmembrane region" description="Helical" evidence="2">
    <location>
        <begin position="233"/>
        <end position="251"/>
    </location>
</feature>
<feature type="transmembrane region" description="Helical" evidence="2">
    <location>
        <begin position="87"/>
        <end position="111"/>
    </location>
</feature>
<reference evidence="3 4" key="1">
    <citation type="submission" date="2017-10" db="EMBL/GenBank/DDBJ databases">
        <title>Sedimentibacterium mangrovi gen. nov., sp. nov., a novel member of family Phyllobacteriacea isolated from mangrove sediment.</title>
        <authorList>
            <person name="Liao H."/>
            <person name="Tian Y."/>
        </authorList>
    </citation>
    <scope>NUCLEOTIDE SEQUENCE [LARGE SCALE GENOMIC DNA]</scope>
    <source>
        <strain evidence="3 4">X9-2-2</strain>
    </source>
</reference>
<feature type="transmembrane region" description="Helical" evidence="2">
    <location>
        <begin position="341"/>
        <end position="360"/>
    </location>
</feature>
<gene>
    <name evidence="3" type="ORF">CSC94_16590</name>
</gene>
<feature type="transmembrane region" description="Helical" evidence="2">
    <location>
        <begin position="198"/>
        <end position="221"/>
    </location>
</feature>
<dbReference type="PIRSF" id="PIRSF028704">
    <property type="entry name" value="UPC028704"/>
    <property type="match status" value="1"/>
</dbReference>
<evidence type="ECO:0000313" key="4">
    <source>
        <dbReference type="Proteomes" id="UP000221168"/>
    </source>
</evidence>
<sequence length="396" mass="42635">MSQPIIPGVSRRDLRLDAVRGLALLTIFINHVPNNPLELYTSRNFGFSDAAEAFVLMAGIAVSLAYSGGFLKGAFREPVARILRRARTLYVVHVLIMTLALVIIGTGLHAFGVTSVAEHVNYTRLQTDTWRAAIGVPLLGYQIGYFNILPLYVVLLVASTGLLALATRSVHAMLSVSLLVWVLAHLTGINFPNWPGQWGWFFNPFGWQFIFAIGVAIGLGVKTGRPLVAWNGPLYALAWAFVLFAAVWIKFDMGAVPGLSSLPFLFADTDKGPLAFLRLAHVLALAYVVIYTPAIGRILSSRAMAPVILMGRNGLAVFAAGSVLAILLQVVFEIWPVGEGMKVAIILVGIGAHYLVALAADRGLSFPFRQRQAEDRSAVRPGLASPVAGPVSEPAA</sequence>
<dbReference type="RefSeq" id="WP_099307487.1">
    <property type="nucleotide sequence ID" value="NZ_PDVP01000011.1"/>
</dbReference>
<feature type="region of interest" description="Disordered" evidence="1">
    <location>
        <begin position="376"/>
        <end position="396"/>
    </location>
</feature>
<dbReference type="Proteomes" id="UP000221168">
    <property type="component" value="Unassembled WGS sequence"/>
</dbReference>
<keyword evidence="4" id="KW-1185">Reference proteome</keyword>
<dbReference type="PANTHER" id="PTHR38592:SF3">
    <property type="entry name" value="BLL4819 PROTEIN"/>
    <property type="match status" value="1"/>
</dbReference>
<organism evidence="3 4">
    <name type="scientific">Zhengella mangrovi</name>
    <dbReference type="NCBI Taxonomy" id="1982044"/>
    <lineage>
        <taxon>Bacteria</taxon>
        <taxon>Pseudomonadati</taxon>
        <taxon>Pseudomonadota</taxon>
        <taxon>Alphaproteobacteria</taxon>
        <taxon>Hyphomicrobiales</taxon>
        <taxon>Notoacmeibacteraceae</taxon>
        <taxon>Zhengella</taxon>
    </lineage>
</organism>
<evidence type="ECO:0000256" key="1">
    <source>
        <dbReference type="SAM" id="MobiDB-lite"/>
    </source>
</evidence>
<dbReference type="AlphaFoldDB" id="A0A2G1QK81"/>
<dbReference type="OrthoDB" id="9775975at2"/>
<dbReference type="InterPro" id="IPR014550">
    <property type="entry name" value="UCP028704_OpgC"/>
</dbReference>
<evidence type="ECO:0000256" key="2">
    <source>
        <dbReference type="SAM" id="Phobius"/>
    </source>
</evidence>
<comment type="caution">
    <text evidence="3">The sequence shown here is derived from an EMBL/GenBank/DDBJ whole genome shotgun (WGS) entry which is preliminary data.</text>
</comment>
<evidence type="ECO:0000313" key="3">
    <source>
        <dbReference type="EMBL" id="PHP65936.1"/>
    </source>
</evidence>
<dbReference type="PANTHER" id="PTHR38592">
    <property type="entry name" value="BLL4819 PROTEIN"/>
    <property type="match status" value="1"/>
</dbReference>
<keyword evidence="2" id="KW-0812">Transmembrane</keyword>
<proteinExistence type="predicted"/>